<protein>
    <recommendedName>
        <fullName evidence="3">Peptidase S8/S53 domain-containing protein</fullName>
    </recommendedName>
</protein>
<dbReference type="Gene3D" id="3.40.50.200">
    <property type="entry name" value="Peptidase S8/S53 domain"/>
    <property type="match status" value="1"/>
</dbReference>
<dbReference type="PROSITE" id="PS00137">
    <property type="entry name" value="SUBTILASE_HIS"/>
    <property type="match status" value="1"/>
</dbReference>
<dbReference type="EMBL" id="BEGY01000010">
    <property type="protein sequence ID" value="GAX74938.1"/>
    <property type="molecule type" value="Genomic_DNA"/>
</dbReference>
<feature type="region of interest" description="Disordered" evidence="2">
    <location>
        <begin position="400"/>
        <end position="427"/>
    </location>
</feature>
<feature type="compositionally biased region" description="Basic and acidic residues" evidence="2">
    <location>
        <begin position="271"/>
        <end position="284"/>
    </location>
</feature>
<dbReference type="InterPro" id="IPR022398">
    <property type="entry name" value="Peptidase_S8_His-AS"/>
</dbReference>
<dbReference type="InterPro" id="IPR051048">
    <property type="entry name" value="Peptidase_S8/S53_subtilisin"/>
</dbReference>
<dbReference type="SUPFAM" id="SSF52743">
    <property type="entry name" value="Subtilisin-like"/>
    <property type="match status" value="1"/>
</dbReference>
<dbReference type="Proteomes" id="UP000232323">
    <property type="component" value="Unassembled WGS sequence"/>
</dbReference>
<evidence type="ECO:0000313" key="4">
    <source>
        <dbReference type="EMBL" id="GAX74938.1"/>
    </source>
</evidence>
<feature type="domain" description="Peptidase S8/S53" evidence="3">
    <location>
        <begin position="508"/>
        <end position="672"/>
    </location>
</feature>
<feature type="compositionally biased region" description="Basic and acidic residues" evidence="2">
    <location>
        <begin position="400"/>
        <end position="420"/>
    </location>
</feature>
<gene>
    <name evidence="4" type="ORF">CEUSTIGMA_g2384.t1</name>
</gene>
<evidence type="ECO:0000313" key="5">
    <source>
        <dbReference type="Proteomes" id="UP000232323"/>
    </source>
</evidence>
<dbReference type="OrthoDB" id="536624at2759"/>
<dbReference type="PROSITE" id="PS51892">
    <property type="entry name" value="SUBTILASE"/>
    <property type="match status" value="1"/>
</dbReference>
<dbReference type="InterPro" id="IPR000209">
    <property type="entry name" value="Peptidase_S8/S53_dom"/>
</dbReference>
<dbReference type="GO" id="GO:0006508">
    <property type="term" value="P:proteolysis"/>
    <property type="evidence" value="ECO:0007669"/>
    <property type="project" value="InterPro"/>
</dbReference>
<dbReference type="AlphaFoldDB" id="A0A250WVT8"/>
<evidence type="ECO:0000256" key="1">
    <source>
        <dbReference type="PROSITE-ProRule" id="PRU01240"/>
    </source>
</evidence>
<dbReference type="PANTHER" id="PTHR43399">
    <property type="entry name" value="SUBTILISIN-RELATED"/>
    <property type="match status" value="1"/>
</dbReference>
<evidence type="ECO:0000259" key="3">
    <source>
        <dbReference type="Pfam" id="PF00082"/>
    </source>
</evidence>
<feature type="region of interest" description="Disordered" evidence="2">
    <location>
        <begin position="271"/>
        <end position="297"/>
    </location>
</feature>
<comment type="similarity">
    <text evidence="1">Belongs to the peptidase S8 family.</text>
</comment>
<comment type="caution">
    <text evidence="1">Lacks conserved residue(s) required for the propagation of feature annotation.</text>
</comment>
<comment type="caution">
    <text evidence="4">The sequence shown here is derived from an EMBL/GenBank/DDBJ whole genome shotgun (WGS) entry which is preliminary data.</text>
</comment>
<dbReference type="PANTHER" id="PTHR43399:SF5">
    <property type="entry name" value="PEPTIDASE S8 FAMILY WITH PROTEASE-ASSOCIATED DOMAIN"/>
    <property type="match status" value="1"/>
</dbReference>
<feature type="compositionally biased region" description="Polar residues" evidence="2">
    <location>
        <begin position="205"/>
        <end position="226"/>
    </location>
</feature>
<dbReference type="GO" id="GO:0004252">
    <property type="term" value="F:serine-type endopeptidase activity"/>
    <property type="evidence" value="ECO:0007669"/>
    <property type="project" value="InterPro"/>
</dbReference>
<reference evidence="4 5" key="1">
    <citation type="submission" date="2017-08" db="EMBL/GenBank/DDBJ databases">
        <title>Acidophilic green algal genome provides insights into adaptation to an acidic environment.</title>
        <authorList>
            <person name="Hirooka S."/>
            <person name="Hirose Y."/>
            <person name="Kanesaki Y."/>
            <person name="Higuchi S."/>
            <person name="Fujiwara T."/>
            <person name="Onuma R."/>
            <person name="Era A."/>
            <person name="Ohbayashi R."/>
            <person name="Uzuka A."/>
            <person name="Nozaki H."/>
            <person name="Yoshikawa H."/>
            <person name="Miyagishima S.Y."/>
        </authorList>
    </citation>
    <scope>NUCLEOTIDE SEQUENCE [LARGE SCALE GENOMIC DNA]</scope>
    <source>
        <strain evidence="4 5">NIES-2499</strain>
    </source>
</reference>
<dbReference type="InterPro" id="IPR036852">
    <property type="entry name" value="Peptidase_S8/S53_dom_sf"/>
</dbReference>
<feature type="region of interest" description="Disordered" evidence="2">
    <location>
        <begin position="61"/>
        <end position="80"/>
    </location>
</feature>
<keyword evidence="5" id="KW-1185">Reference proteome</keyword>
<accession>A0A250WVT8</accession>
<feature type="compositionally biased region" description="Polar residues" evidence="2">
    <location>
        <begin position="62"/>
        <end position="74"/>
    </location>
</feature>
<name>A0A250WVT8_9CHLO</name>
<proteinExistence type="inferred from homology"/>
<dbReference type="Pfam" id="PF00082">
    <property type="entry name" value="Peptidase_S8"/>
    <property type="match status" value="1"/>
</dbReference>
<organism evidence="4 5">
    <name type="scientific">Chlamydomonas eustigma</name>
    <dbReference type="NCBI Taxonomy" id="1157962"/>
    <lineage>
        <taxon>Eukaryota</taxon>
        <taxon>Viridiplantae</taxon>
        <taxon>Chlorophyta</taxon>
        <taxon>core chlorophytes</taxon>
        <taxon>Chlorophyceae</taxon>
        <taxon>CS clade</taxon>
        <taxon>Chlamydomonadales</taxon>
        <taxon>Chlamydomonadaceae</taxon>
        <taxon>Chlamydomonas</taxon>
    </lineage>
</organism>
<sequence length="674" mass="73517">MSILRQAKLGTHRTLQQGIANDDDVQQNIPRAAAQPSPWWGPLSTQQIYILSFGPGHIPCQQADQYQSGPSSHQQNEEQHLHQYVPSPSLQAEVTGRLHHMGGSLLSYLHPSAWMVLVTPSIVEQLQSSQGVCLAPLMPEHKLAPEWTQLMADLLPGSSYKRTGSHTQGEADTETMASFDDDMSSLTGDSDVGKCCENEDDGPSSLDNTSDTPADTGSVEGHQTMQGVKVIGGVRGSAWRMQDWGSGLKSASSLYDDAMHGSMLGQQEDIRQEEDTKRLQEEAAKQQGTVDPPGAAAPSSVYIHVHFPHLDTLDMSRLGLTHPHQHWTKSACNSKLALTREEEDGKDDEIRMLQKVTSPLRVRQCLRWLERNGTYCPVAAALQDWSLALKKEWSSQRELRDLAKGGAREQGSTDHAEGGAREQGSTDPCQVHMMHEHGALLLLACPEDLTWLLPWLSVQPSVKWISPAPAVRLHNLVAGAIVQTGNLTTTQSAYNADMHPFWQTGIDGSGQVIGCGDSGVDVYNCYFYDPNVPFTIVNNSTTGTQEFTSSTHRKLVLYLGLEDMVDGNGHGSHVAGTLLGSPVGVNVFTQPTLATGLAPHAKLAFIDLGKGSSDLIITYTDLTSYYPYAYGYGARVHSDSWGSSSSTYDSLAMSVDQYTWQYTDFLPIFAAGRS</sequence>
<feature type="region of interest" description="Disordered" evidence="2">
    <location>
        <begin position="180"/>
        <end position="227"/>
    </location>
</feature>
<evidence type="ECO:0000256" key="2">
    <source>
        <dbReference type="SAM" id="MobiDB-lite"/>
    </source>
</evidence>